<dbReference type="GO" id="GO:0032259">
    <property type="term" value="P:methylation"/>
    <property type="evidence" value="ECO:0007669"/>
    <property type="project" value="UniProtKB-KW"/>
</dbReference>
<evidence type="ECO:0000313" key="2">
    <source>
        <dbReference type="Proteomes" id="UP000471640"/>
    </source>
</evidence>
<gene>
    <name evidence="1" type="ORF">G3480_27060</name>
</gene>
<comment type="caution">
    <text evidence="1">The sequence shown here is derived from an EMBL/GenBank/DDBJ whole genome shotgun (WGS) entry which is preliminary data.</text>
</comment>
<dbReference type="SUPFAM" id="SSF53335">
    <property type="entry name" value="S-adenosyl-L-methionine-dependent methyltransferases"/>
    <property type="match status" value="1"/>
</dbReference>
<keyword evidence="2" id="KW-1185">Reference proteome</keyword>
<keyword evidence="1" id="KW-0808">Transferase</keyword>
<dbReference type="CDD" id="cd02440">
    <property type="entry name" value="AdoMet_MTases"/>
    <property type="match status" value="1"/>
</dbReference>
<name>A0A6P1DZX7_9GAMM</name>
<dbReference type="Pfam" id="PF13489">
    <property type="entry name" value="Methyltransf_23"/>
    <property type="match status" value="1"/>
</dbReference>
<sequence>QAFYAPQAADYDRFRERLLHGREALVRLMEILAGARVVELGGGTGSNLALFGQRLTSFEAVELVDLCPALLEQARMRTRALANVRVIEADATTYRPKQRPDAVYFSYALTMIPDWRAAIHNAIEMLAPGGLLGAVDFYVSDARGGPGTVRHGAFTRHFWPRWFGHDGVHPKPDHLRLLRAQLPDCQLLECRAPVPYLPGLRVPYYIFVGRKPN</sequence>
<protein>
    <submittedName>
        <fullName evidence="1">Class I SAM-dependent methyltransferase</fullName>
    </submittedName>
</protein>
<dbReference type="GO" id="GO:0008168">
    <property type="term" value="F:methyltransferase activity"/>
    <property type="evidence" value="ECO:0007669"/>
    <property type="project" value="UniProtKB-KW"/>
</dbReference>
<organism evidence="1 2">
    <name type="scientific">Thiorhodococcus mannitoliphagus</name>
    <dbReference type="NCBI Taxonomy" id="329406"/>
    <lineage>
        <taxon>Bacteria</taxon>
        <taxon>Pseudomonadati</taxon>
        <taxon>Pseudomonadota</taxon>
        <taxon>Gammaproteobacteria</taxon>
        <taxon>Chromatiales</taxon>
        <taxon>Chromatiaceae</taxon>
        <taxon>Thiorhodococcus</taxon>
    </lineage>
</organism>
<reference evidence="2" key="1">
    <citation type="journal article" date="2020" name="Microbiol. Resour. Announc.">
        <title>Draft Genome Sequences of Thiorhodococcus mannitoliphagus and Thiorhodococcus minor, Purple Sulfur Photosynthetic Bacteria in the Gammaproteobacterial Family Chromatiaceae.</title>
        <authorList>
            <person name="Aviles F.A."/>
            <person name="Meyer T.E."/>
            <person name="Kyndt J.A."/>
        </authorList>
    </citation>
    <scope>NUCLEOTIDE SEQUENCE [LARGE SCALE GENOMIC DNA]</scope>
    <source>
        <strain evidence="2">DSM 18266</strain>
    </source>
</reference>
<dbReference type="EMBL" id="JAAIJR010000389">
    <property type="protein sequence ID" value="NEX23867.1"/>
    <property type="molecule type" value="Genomic_DNA"/>
</dbReference>
<dbReference type="Gene3D" id="3.40.50.150">
    <property type="entry name" value="Vaccinia Virus protein VP39"/>
    <property type="match status" value="1"/>
</dbReference>
<dbReference type="PANTHER" id="PTHR47473">
    <property type="entry name" value="BTA1P"/>
    <property type="match status" value="1"/>
</dbReference>
<keyword evidence="1" id="KW-0489">Methyltransferase</keyword>
<dbReference type="InterPro" id="IPR029063">
    <property type="entry name" value="SAM-dependent_MTases_sf"/>
</dbReference>
<proteinExistence type="predicted"/>
<reference evidence="1 2" key="2">
    <citation type="submission" date="2020-02" db="EMBL/GenBank/DDBJ databases">
        <title>Genome sequences of Thiorhodococcus mannitoliphagus and Thiorhodococcus minor, purple sulfur photosynthetic bacteria in the gammaproteobacterial family, Chromatiaceae.</title>
        <authorList>
            <person name="Aviles F.A."/>
            <person name="Meyer T.E."/>
            <person name="Kyndt J.A."/>
        </authorList>
    </citation>
    <scope>NUCLEOTIDE SEQUENCE [LARGE SCALE GENOMIC DNA]</scope>
    <source>
        <strain evidence="1 2">DSM 18266</strain>
    </source>
</reference>
<accession>A0A6P1DZX7</accession>
<evidence type="ECO:0000313" key="1">
    <source>
        <dbReference type="EMBL" id="NEX23867.1"/>
    </source>
</evidence>
<dbReference type="RefSeq" id="WP_164657266.1">
    <property type="nucleotide sequence ID" value="NZ_JAAIJR010000389.1"/>
</dbReference>
<dbReference type="AlphaFoldDB" id="A0A6P1DZX7"/>
<feature type="non-terminal residue" evidence="1">
    <location>
        <position position="1"/>
    </location>
</feature>
<dbReference type="Proteomes" id="UP000471640">
    <property type="component" value="Unassembled WGS sequence"/>
</dbReference>
<dbReference type="PANTHER" id="PTHR47473:SF1">
    <property type="entry name" value="METHYLTRANSFERASE DOMAIN-CONTAINING PROTEIN"/>
    <property type="match status" value="1"/>
</dbReference>